<dbReference type="PANTHER" id="PTHR21576">
    <property type="entry name" value="UNCHARACTERIZED NODULIN-LIKE PROTEIN"/>
    <property type="match status" value="1"/>
</dbReference>
<keyword evidence="11" id="KW-1185">Reference proteome</keyword>
<dbReference type="AlphaFoldDB" id="A0AAD7N050"/>
<keyword evidence="5 9" id="KW-0812">Transmembrane</keyword>
<feature type="transmembrane region" description="Helical" evidence="9">
    <location>
        <begin position="432"/>
        <end position="451"/>
    </location>
</feature>
<evidence type="ECO:0000256" key="4">
    <source>
        <dbReference type="ARBA" id="ARBA00022554"/>
    </source>
</evidence>
<dbReference type="Pfam" id="PF07690">
    <property type="entry name" value="MFS_1"/>
    <property type="match status" value="1"/>
</dbReference>
<evidence type="ECO:0000256" key="6">
    <source>
        <dbReference type="ARBA" id="ARBA00022989"/>
    </source>
</evidence>
<proteinExistence type="inferred from homology"/>
<dbReference type="Proteomes" id="UP001215280">
    <property type="component" value="Unassembled WGS sequence"/>
</dbReference>
<name>A0AAD7N050_9AGAR</name>
<keyword evidence="7 9" id="KW-0472">Membrane</keyword>
<feature type="transmembrane region" description="Helical" evidence="9">
    <location>
        <begin position="390"/>
        <end position="412"/>
    </location>
</feature>
<dbReference type="GO" id="GO:0022857">
    <property type="term" value="F:transmembrane transporter activity"/>
    <property type="evidence" value="ECO:0007669"/>
    <property type="project" value="InterPro"/>
</dbReference>
<evidence type="ECO:0000256" key="1">
    <source>
        <dbReference type="ARBA" id="ARBA00004128"/>
    </source>
</evidence>
<evidence type="ECO:0000256" key="7">
    <source>
        <dbReference type="ARBA" id="ARBA00023136"/>
    </source>
</evidence>
<dbReference type="EMBL" id="JARJLG010000126">
    <property type="protein sequence ID" value="KAJ7740720.1"/>
    <property type="molecule type" value="Genomic_DNA"/>
</dbReference>
<gene>
    <name evidence="10" type="ORF">DFH07DRAFT_838886</name>
</gene>
<dbReference type="SUPFAM" id="SSF103473">
    <property type="entry name" value="MFS general substrate transporter"/>
    <property type="match status" value="1"/>
</dbReference>
<sequence>MLNPSNRILVCFSIAANALCAGGVFTFPLLSPVLAQHAKLSQPQLTSIVLAGMAGQYPCTPLVGKLVDSYGPWLCSFVAAFLFPLAFGCFSYTVDQMLKSPTPPSQVSVYILVLLFALAGFGTVFSYFSSLFAATRTFSGYPGVASGTVMALFGLSPLFLSFVASTFFTDGDDTSLNLVGFLAFLAILSAVVHIIGASNLRVPIPITLPSQDEEADETSALLPKRTNRSASSSVLDLVRDPYFWVLFMLLFVTIGPCEMVISNVGTIVLSLPSRTIFSGSSGGAASAQVKILAISNTVTRLFVGPIADFVSPIVASVSHAQRKHFISRAAFLVGAAVVLASGFLWMELGVRSQADIWVLSVGTGIAYGATFTVLPSIISSVWGAQNAGRNFGIIVYAPLTGTIVFSYLYAFISAYHTPSGGYCRGPACWQSTFWISAGAQVVAICWGVILWRGWKGLL</sequence>
<feature type="transmembrane region" description="Helical" evidence="9">
    <location>
        <begin position="70"/>
        <end position="95"/>
    </location>
</feature>
<protein>
    <recommendedName>
        <fullName evidence="8">Probable transporter MCH1</fullName>
    </recommendedName>
</protein>
<keyword evidence="4" id="KW-0926">Vacuole</keyword>
<organism evidence="10 11">
    <name type="scientific">Mycena maculata</name>
    <dbReference type="NCBI Taxonomy" id="230809"/>
    <lineage>
        <taxon>Eukaryota</taxon>
        <taxon>Fungi</taxon>
        <taxon>Dikarya</taxon>
        <taxon>Basidiomycota</taxon>
        <taxon>Agaricomycotina</taxon>
        <taxon>Agaricomycetes</taxon>
        <taxon>Agaricomycetidae</taxon>
        <taxon>Agaricales</taxon>
        <taxon>Marasmiineae</taxon>
        <taxon>Mycenaceae</taxon>
        <taxon>Mycena</taxon>
    </lineage>
</organism>
<evidence type="ECO:0000256" key="2">
    <source>
        <dbReference type="ARBA" id="ARBA00008335"/>
    </source>
</evidence>
<evidence type="ECO:0000256" key="8">
    <source>
        <dbReference type="ARBA" id="ARBA00039330"/>
    </source>
</evidence>
<evidence type="ECO:0000256" key="9">
    <source>
        <dbReference type="SAM" id="Phobius"/>
    </source>
</evidence>
<evidence type="ECO:0000256" key="3">
    <source>
        <dbReference type="ARBA" id="ARBA00022448"/>
    </source>
</evidence>
<feature type="transmembrane region" description="Helical" evidence="9">
    <location>
        <begin position="242"/>
        <end position="271"/>
    </location>
</feature>
<feature type="transmembrane region" description="Helical" evidence="9">
    <location>
        <begin position="148"/>
        <end position="169"/>
    </location>
</feature>
<feature type="transmembrane region" description="Helical" evidence="9">
    <location>
        <begin position="176"/>
        <end position="195"/>
    </location>
</feature>
<evidence type="ECO:0000313" key="10">
    <source>
        <dbReference type="EMBL" id="KAJ7740720.1"/>
    </source>
</evidence>
<feature type="transmembrane region" description="Helical" evidence="9">
    <location>
        <begin position="107"/>
        <end position="128"/>
    </location>
</feature>
<comment type="subcellular location">
    <subcellularLocation>
        <location evidence="1">Vacuole membrane</location>
        <topology evidence="1">Multi-pass membrane protein</topology>
    </subcellularLocation>
</comment>
<evidence type="ECO:0000256" key="5">
    <source>
        <dbReference type="ARBA" id="ARBA00022692"/>
    </source>
</evidence>
<reference evidence="10" key="1">
    <citation type="submission" date="2023-03" db="EMBL/GenBank/DDBJ databases">
        <title>Massive genome expansion in bonnet fungi (Mycena s.s.) driven by repeated elements and novel gene families across ecological guilds.</title>
        <authorList>
            <consortium name="Lawrence Berkeley National Laboratory"/>
            <person name="Harder C.B."/>
            <person name="Miyauchi S."/>
            <person name="Viragh M."/>
            <person name="Kuo A."/>
            <person name="Thoen E."/>
            <person name="Andreopoulos B."/>
            <person name="Lu D."/>
            <person name="Skrede I."/>
            <person name="Drula E."/>
            <person name="Henrissat B."/>
            <person name="Morin E."/>
            <person name="Kohler A."/>
            <person name="Barry K."/>
            <person name="LaButti K."/>
            <person name="Morin E."/>
            <person name="Salamov A."/>
            <person name="Lipzen A."/>
            <person name="Mereny Z."/>
            <person name="Hegedus B."/>
            <person name="Baldrian P."/>
            <person name="Stursova M."/>
            <person name="Weitz H."/>
            <person name="Taylor A."/>
            <person name="Grigoriev I.V."/>
            <person name="Nagy L.G."/>
            <person name="Martin F."/>
            <person name="Kauserud H."/>
        </authorList>
    </citation>
    <scope>NUCLEOTIDE SEQUENCE</scope>
    <source>
        <strain evidence="10">CBHHK188m</strain>
    </source>
</reference>
<keyword evidence="6 9" id="KW-1133">Transmembrane helix</keyword>
<dbReference type="PANTHER" id="PTHR21576:SF45">
    <property type="entry name" value="TRANSPORTER MCH1-RELATED"/>
    <property type="match status" value="1"/>
</dbReference>
<accession>A0AAD7N050</accession>
<feature type="transmembrane region" description="Helical" evidence="9">
    <location>
        <begin position="325"/>
        <end position="345"/>
    </location>
</feature>
<comment type="caution">
    <text evidence="10">The sequence shown here is derived from an EMBL/GenBank/DDBJ whole genome shotgun (WGS) entry which is preliminary data.</text>
</comment>
<dbReference type="InterPro" id="IPR011701">
    <property type="entry name" value="MFS"/>
</dbReference>
<keyword evidence="3" id="KW-0813">Transport</keyword>
<comment type="similarity">
    <text evidence="2">Belongs to the major facilitator superfamily.</text>
</comment>
<dbReference type="Gene3D" id="1.20.1250.20">
    <property type="entry name" value="MFS general substrate transporter like domains"/>
    <property type="match status" value="2"/>
</dbReference>
<feature type="transmembrane region" description="Helical" evidence="9">
    <location>
        <begin position="357"/>
        <end position="378"/>
    </location>
</feature>
<dbReference type="InterPro" id="IPR036259">
    <property type="entry name" value="MFS_trans_sf"/>
</dbReference>
<evidence type="ECO:0000313" key="11">
    <source>
        <dbReference type="Proteomes" id="UP001215280"/>
    </source>
</evidence>
<dbReference type="GO" id="GO:0000329">
    <property type="term" value="C:fungal-type vacuole membrane"/>
    <property type="evidence" value="ECO:0007669"/>
    <property type="project" value="TreeGrafter"/>
</dbReference>